<dbReference type="PANTHER" id="PTHR43130">
    <property type="entry name" value="ARAC-FAMILY TRANSCRIPTIONAL REGULATOR"/>
    <property type="match status" value="1"/>
</dbReference>
<dbReference type="SMART" id="SM00342">
    <property type="entry name" value="HTH_ARAC"/>
    <property type="match status" value="1"/>
</dbReference>
<protein>
    <submittedName>
        <fullName evidence="4">Helix-turn-helix domain-containing protein</fullName>
    </submittedName>
</protein>
<dbReference type="PROSITE" id="PS01124">
    <property type="entry name" value="HTH_ARAC_FAMILY_2"/>
    <property type="match status" value="1"/>
</dbReference>
<dbReference type="Pfam" id="PF12833">
    <property type="entry name" value="HTH_18"/>
    <property type="match status" value="1"/>
</dbReference>
<evidence type="ECO:0000313" key="5">
    <source>
        <dbReference type="Proteomes" id="UP000598350"/>
    </source>
</evidence>
<name>A0ABR7VDX0_9FLAO</name>
<dbReference type="InterPro" id="IPR029062">
    <property type="entry name" value="Class_I_gatase-like"/>
</dbReference>
<feature type="domain" description="HTH araC/xylS-type" evidence="3">
    <location>
        <begin position="221"/>
        <end position="319"/>
    </location>
</feature>
<sequence>MKHVSIIVPKGHSSVVNIGGTHQMLSWVNEFLEKTNREPLFDIHLVGLEKQTEQSNGLFTVNPDLLIDEVVKTDLIIIPAIHGDFEKNRETNAAFIPWLIAQYKEGAEIVSLCVASFFLASTGLLDGKNCSTHWQYANEFRKKFPNAILKDDKIVTDADGIYTSGGAYSFTNLVIYLIEKYAGRETAVMASKGFMIDIDRSSQSPFIIFSGQKSHKDKEILQAQVFIEQNFKDKITVDELCHKMAVNRRTFERRFKKATANTVVEYHQRVKVEAAKKELEKGRKTVNEVMYEVGYSDPKAFRDVFRKITDMTPVDYLKKYRNVEVTVH</sequence>
<dbReference type="Pfam" id="PF01965">
    <property type="entry name" value="DJ-1_PfpI"/>
    <property type="match status" value="1"/>
</dbReference>
<evidence type="ECO:0000256" key="2">
    <source>
        <dbReference type="ARBA" id="ARBA00023163"/>
    </source>
</evidence>
<dbReference type="InterPro" id="IPR009057">
    <property type="entry name" value="Homeodomain-like_sf"/>
</dbReference>
<dbReference type="SUPFAM" id="SSF52317">
    <property type="entry name" value="Class I glutamine amidotransferase-like"/>
    <property type="match status" value="1"/>
</dbReference>
<dbReference type="InterPro" id="IPR052158">
    <property type="entry name" value="INH-QAR"/>
</dbReference>
<dbReference type="Gene3D" id="1.10.10.60">
    <property type="entry name" value="Homeodomain-like"/>
    <property type="match status" value="2"/>
</dbReference>
<keyword evidence="2" id="KW-0804">Transcription</keyword>
<keyword evidence="1" id="KW-0805">Transcription regulation</keyword>
<dbReference type="EMBL" id="JABTCG010000002">
    <property type="protein sequence ID" value="MBD0850337.1"/>
    <property type="molecule type" value="Genomic_DNA"/>
</dbReference>
<dbReference type="SUPFAM" id="SSF46689">
    <property type="entry name" value="Homeodomain-like"/>
    <property type="match status" value="2"/>
</dbReference>
<comment type="caution">
    <text evidence="4">The sequence shown here is derived from an EMBL/GenBank/DDBJ whole genome shotgun (WGS) entry which is preliminary data.</text>
</comment>
<evidence type="ECO:0000256" key="1">
    <source>
        <dbReference type="ARBA" id="ARBA00023015"/>
    </source>
</evidence>
<accession>A0ABR7VDX0</accession>
<evidence type="ECO:0000313" key="4">
    <source>
        <dbReference type="EMBL" id="MBD0850337.1"/>
    </source>
</evidence>
<gene>
    <name evidence="4" type="ORF">HPE63_06615</name>
</gene>
<evidence type="ECO:0000259" key="3">
    <source>
        <dbReference type="PROSITE" id="PS01124"/>
    </source>
</evidence>
<dbReference type="CDD" id="cd03138">
    <property type="entry name" value="GATase1_AraC_2"/>
    <property type="match status" value="1"/>
</dbReference>
<reference evidence="4 5" key="1">
    <citation type="submission" date="2020-05" db="EMBL/GenBank/DDBJ databases">
        <title>The draft genome sequence of Maribacter arenosus CAU 1321.</title>
        <authorList>
            <person name="Mu L."/>
        </authorList>
    </citation>
    <scope>NUCLEOTIDE SEQUENCE [LARGE SCALE GENOMIC DNA]</scope>
    <source>
        <strain evidence="4 5">CAU 1321</strain>
    </source>
</reference>
<dbReference type="Gene3D" id="3.40.50.880">
    <property type="match status" value="1"/>
</dbReference>
<keyword evidence="5" id="KW-1185">Reference proteome</keyword>
<dbReference type="PANTHER" id="PTHR43130:SF11">
    <property type="entry name" value="TRANSCRIPTIONAL REGULATORY PROTEIN"/>
    <property type="match status" value="1"/>
</dbReference>
<dbReference type="InterPro" id="IPR018060">
    <property type="entry name" value="HTH_AraC"/>
</dbReference>
<proteinExistence type="predicted"/>
<dbReference type="InterPro" id="IPR002818">
    <property type="entry name" value="DJ-1/PfpI"/>
</dbReference>
<organism evidence="4 5">
    <name type="scientific">Maribacter arenosus</name>
    <dbReference type="NCBI Taxonomy" id="1854708"/>
    <lineage>
        <taxon>Bacteria</taxon>
        <taxon>Pseudomonadati</taxon>
        <taxon>Bacteroidota</taxon>
        <taxon>Flavobacteriia</taxon>
        <taxon>Flavobacteriales</taxon>
        <taxon>Flavobacteriaceae</taxon>
        <taxon>Maribacter</taxon>
    </lineage>
</organism>
<dbReference type="RefSeq" id="WP_188313468.1">
    <property type="nucleotide sequence ID" value="NZ_JABTCG010000002.1"/>
</dbReference>
<dbReference type="Proteomes" id="UP000598350">
    <property type="component" value="Unassembled WGS sequence"/>
</dbReference>